<keyword evidence="1" id="KW-0963">Cytoplasm</keyword>
<dbReference type="Proteomes" id="UP000035642">
    <property type="component" value="Unassembled WGS sequence"/>
</dbReference>
<evidence type="ECO:0000313" key="5">
    <source>
        <dbReference type="WBParaSite" id="ACAC_0000814301-mRNA-1"/>
    </source>
</evidence>
<keyword evidence="4" id="KW-1185">Reference proteome</keyword>
<keyword evidence="3" id="KW-0687">Ribonucleoprotein</keyword>
<organism evidence="4 5">
    <name type="scientific">Angiostrongylus cantonensis</name>
    <name type="common">Rat lungworm</name>
    <dbReference type="NCBI Taxonomy" id="6313"/>
    <lineage>
        <taxon>Eukaryota</taxon>
        <taxon>Metazoa</taxon>
        <taxon>Ecdysozoa</taxon>
        <taxon>Nematoda</taxon>
        <taxon>Chromadorea</taxon>
        <taxon>Rhabditida</taxon>
        <taxon>Rhabditina</taxon>
        <taxon>Rhabditomorpha</taxon>
        <taxon>Strongyloidea</taxon>
        <taxon>Metastrongylidae</taxon>
        <taxon>Angiostrongylus</taxon>
    </lineage>
</organism>
<keyword evidence="2" id="KW-0689">Ribosomal protein</keyword>
<dbReference type="GO" id="GO:0003735">
    <property type="term" value="F:structural constituent of ribosome"/>
    <property type="evidence" value="ECO:0007669"/>
    <property type="project" value="InterPro"/>
</dbReference>
<dbReference type="InterPro" id="IPR001593">
    <property type="entry name" value="Ribosomal_eS1"/>
</dbReference>
<dbReference type="GO" id="GO:1990904">
    <property type="term" value="C:ribonucleoprotein complex"/>
    <property type="evidence" value="ECO:0007669"/>
    <property type="project" value="UniProtKB-KW"/>
</dbReference>
<dbReference type="SMART" id="SM01397">
    <property type="entry name" value="Ribosomal_S3Ae"/>
    <property type="match status" value="1"/>
</dbReference>
<dbReference type="GO" id="GO:0005840">
    <property type="term" value="C:ribosome"/>
    <property type="evidence" value="ECO:0007669"/>
    <property type="project" value="UniProtKB-KW"/>
</dbReference>
<dbReference type="AlphaFoldDB" id="A0A0K0DC84"/>
<dbReference type="STRING" id="6313.A0A0K0DC84"/>
<dbReference type="WBParaSite" id="ACAC_0000814301-mRNA-1">
    <property type="protein sequence ID" value="ACAC_0000814301-mRNA-1"/>
    <property type="gene ID" value="ACAC_0000814301"/>
</dbReference>
<reference evidence="4" key="1">
    <citation type="submission" date="2012-09" db="EMBL/GenBank/DDBJ databases">
        <authorList>
            <person name="Martin A.A."/>
        </authorList>
    </citation>
    <scope>NUCLEOTIDE SEQUENCE</scope>
</reference>
<name>A0A0K0DC84_ANGCA</name>
<protein>
    <submittedName>
        <fullName evidence="5">Ras-associating domain-containing protein</fullName>
    </submittedName>
</protein>
<reference evidence="5" key="2">
    <citation type="submission" date="2017-02" db="UniProtKB">
        <authorList>
            <consortium name="WormBaseParasite"/>
        </authorList>
    </citation>
    <scope>IDENTIFICATION</scope>
</reference>
<evidence type="ECO:0000313" key="4">
    <source>
        <dbReference type="Proteomes" id="UP000035642"/>
    </source>
</evidence>
<dbReference type="PANTHER" id="PTHR11830">
    <property type="entry name" value="40S RIBOSOMAL PROTEIN S3A"/>
    <property type="match status" value="1"/>
</dbReference>
<evidence type="ECO:0000256" key="3">
    <source>
        <dbReference type="ARBA" id="ARBA00023274"/>
    </source>
</evidence>
<dbReference type="GO" id="GO:0006412">
    <property type="term" value="P:translation"/>
    <property type="evidence" value="ECO:0007669"/>
    <property type="project" value="InterPro"/>
</dbReference>
<proteinExistence type="predicted"/>
<sequence>MFYSRQLGKTLMNKTQETKITLEELKRRVFEVFLCDLNDSEADLRKFKLVCEDVQGKNNLTNFRAMSMTRDKLCSIGKKWHTLIEANGIFKTSSGYVLHLFSRPLKD</sequence>
<accession>A0A0K0DC84</accession>
<evidence type="ECO:0000256" key="1">
    <source>
        <dbReference type="ARBA" id="ARBA00022490"/>
    </source>
</evidence>
<evidence type="ECO:0000256" key="2">
    <source>
        <dbReference type="ARBA" id="ARBA00022980"/>
    </source>
</evidence>
<dbReference type="Pfam" id="PF01015">
    <property type="entry name" value="Ribosomal_S3Ae"/>
    <property type="match status" value="1"/>
</dbReference>